<dbReference type="Proteomes" id="UP000193061">
    <property type="component" value="Unassembled WGS sequence"/>
</dbReference>
<dbReference type="RefSeq" id="WP_085803772.1">
    <property type="nucleotide sequence ID" value="NZ_FWFX01000001.1"/>
</dbReference>
<evidence type="ECO:0000313" key="4">
    <source>
        <dbReference type="Proteomes" id="UP000193061"/>
    </source>
</evidence>
<proteinExistence type="predicted"/>
<dbReference type="OrthoDB" id="7907064at2"/>
<gene>
    <name evidence="3" type="ORF">ROA7450_00224</name>
</gene>
<accession>A0A1X6Y8J6</accession>
<keyword evidence="1" id="KW-1133">Transmembrane helix</keyword>
<dbReference type="AlphaFoldDB" id="A0A1X6Y8J6"/>
<keyword evidence="1" id="KW-0472">Membrane</keyword>
<organism evidence="3 4">
    <name type="scientific">Roseovarius albus</name>
    <dbReference type="NCBI Taxonomy" id="1247867"/>
    <lineage>
        <taxon>Bacteria</taxon>
        <taxon>Pseudomonadati</taxon>
        <taxon>Pseudomonadota</taxon>
        <taxon>Alphaproteobacteria</taxon>
        <taxon>Rhodobacterales</taxon>
        <taxon>Roseobacteraceae</taxon>
        <taxon>Roseovarius</taxon>
    </lineage>
</organism>
<dbReference type="EMBL" id="FWFX01000001">
    <property type="protein sequence ID" value="SLN13798.1"/>
    <property type="molecule type" value="Genomic_DNA"/>
</dbReference>
<evidence type="ECO:0000256" key="1">
    <source>
        <dbReference type="SAM" id="Phobius"/>
    </source>
</evidence>
<keyword evidence="4" id="KW-1185">Reference proteome</keyword>
<evidence type="ECO:0000259" key="2">
    <source>
        <dbReference type="Pfam" id="PF07811"/>
    </source>
</evidence>
<reference evidence="3 4" key="1">
    <citation type="submission" date="2017-03" db="EMBL/GenBank/DDBJ databases">
        <authorList>
            <person name="Afonso C.L."/>
            <person name="Miller P.J."/>
            <person name="Scott M.A."/>
            <person name="Spackman E."/>
            <person name="Goraichik I."/>
            <person name="Dimitrov K.M."/>
            <person name="Suarez D.L."/>
            <person name="Swayne D.E."/>
        </authorList>
    </citation>
    <scope>NUCLEOTIDE SEQUENCE [LARGE SCALE GENOMIC DNA]</scope>
    <source>
        <strain evidence="3 4">CECT 7450</strain>
    </source>
</reference>
<feature type="domain" description="TadE-like" evidence="2">
    <location>
        <begin position="18"/>
        <end position="60"/>
    </location>
</feature>
<evidence type="ECO:0000313" key="3">
    <source>
        <dbReference type="EMBL" id="SLN13798.1"/>
    </source>
</evidence>
<feature type="transmembrane region" description="Helical" evidence="1">
    <location>
        <begin position="21"/>
        <end position="43"/>
    </location>
</feature>
<protein>
    <submittedName>
        <fullName evidence="3">TadE-like protein</fullName>
    </submittedName>
</protein>
<sequence length="197" mass="22306">MIARLKSRLRRLRRDEQGNASVEFFIIFPMYLLLLFLSIELGLVTMRHAMLERGLDMAVRDIRLGTGTFAFEDTVDGDGEVVETAGEINHKRIVKSICDNAVVLGDCEKNLILEMVPNNIRSYTDLGPDADCTERPEDADPVYNVIPGQENELMLLRVCLRYNPLFPEELLGSRIAFDEHNGHALIVAKSTFVQEPR</sequence>
<dbReference type="Pfam" id="PF07811">
    <property type="entry name" value="TadE"/>
    <property type="match status" value="1"/>
</dbReference>
<dbReference type="InterPro" id="IPR012495">
    <property type="entry name" value="TadE-like_dom"/>
</dbReference>
<keyword evidence="1" id="KW-0812">Transmembrane</keyword>
<name>A0A1X6Y8J6_9RHOB</name>